<keyword evidence="2" id="KW-0812">Transmembrane</keyword>
<dbReference type="Proteomes" id="UP000694382">
    <property type="component" value="Chromosome 2"/>
</dbReference>
<evidence type="ECO:0000256" key="4">
    <source>
        <dbReference type="ARBA" id="ARBA00023136"/>
    </source>
</evidence>
<dbReference type="PANTHER" id="PTHR19256">
    <property type="entry name" value="T-CELL RECEPTOR GAMMA CHAIN"/>
    <property type="match status" value="1"/>
</dbReference>
<dbReference type="InterPro" id="IPR051117">
    <property type="entry name" value="TRG_var/const_region"/>
</dbReference>
<reference evidence="7" key="2">
    <citation type="submission" date="2025-08" db="UniProtKB">
        <authorList>
            <consortium name="Ensembl"/>
        </authorList>
    </citation>
    <scope>IDENTIFICATION</scope>
</reference>
<dbReference type="InterPro" id="IPR003599">
    <property type="entry name" value="Ig_sub"/>
</dbReference>
<evidence type="ECO:0000256" key="2">
    <source>
        <dbReference type="ARBA" id="ARBA00022692"/>
    </source>
</evidence>
<dbReference type="SMART" id="SM00409">
    <property type="entry name" value="IG"/>
    <property type="match status" value="1"/>
</dbReference>
<evidence type="ECO:0000313" key="7">
    <source>
        <dbReference type="Ensembl" id="ENSCPVP00000001120.1"/>
    </source>
</evidence>
<comment type="subcellular location">
    <subcellularLocation>
        <location evidence="1">Membrane</location>
    </subcellularLocation>
</comment>
<organism evidence="7 8">
    <name type="scientific">Geospiza parvula</name>
    <name type="common">Small tree-finch</name>
    <name type="synonym">Camarhynchus parvulus</name>
    <dbReference type="NCBI Taxonomy" id="87175"/>
    <lineage>
        <taxon>Eukaryota</taxon>
        <taxon>Metazoa</taxon>
        <taxon>Chordata</taxon>
        <taxon>Craniata</taxon>
        <taxon>Vertebrata</taxon>
        <taxon>Euteleostomi</taxon>
        <taxon>Archelosauria</taxon>
        <taxon>Archosauria</taxon>
        <taxon>Dinosauria</taxon>
        <taxon>Saurischia</taxon>
        <taxon>Theropoda</taxon>
        <taxon>Coelurosauria</taxon>
        <taxon>Aves</taxon>
        <taxon>Neognathae</taxon>
        <taxon>Neoaves</taxon>
        <taxon>Telluraves</taxon>
        <taxon>Australaves</taxon>
        <taxon>Passeriformes</taxon>
        <taxon>Thraupidae</taxon>
        <taxon>Camarhynchus</taxon>
    </lineage>
</organism>
<evidence type="ECO:0000256" key="6">
    <source>
        <dbReference type="ARBA" id="ARBA00023319"/>
    </source>
</evidence>
<evidence type="ECO:0000313" key="8">
    <source>
        <dbReference type="Proteomes" id="UP000694382"/>
    </source>
</evidence>
<dbReference type="InterPro" id="IPR003597">
    <property type="entry name" value="Ig_C1-set"/>
</dbReference>
<dbReference type="PROSITE" id="PS50835">
    <property type="entry name" value="IG_LIKE"/>
    <property type="match status" value="2"/>
</dbReference>
<dbReference type="PANTHER" id="PTHR19256:SF65">
    <property type="entry name" value="T CELL RECEPTOR GAMMA CONSTANT 1-RELATED"/>
    <property type="match status" value="1"/>
</dbReference>
<dbReference type="Pfam" id="PF07686">
    <property type="entry name" value="V-set"/>
    <property type="match status" value="1"/>
</dbReference>
<dbReference type="Ensembl" id="ENSCPVT00000001172.2">
    <property type="protein sequence ID" value="ENSCPVP00000001120.1"/>
    <property type="gene ID" value="ENSCPVG00000000730.2"/>
</dbReference>
<dbReference type="Gene3D" id="2.60.40.10">
    <property type="entry name" value="Immunoglobulins"/>
    <property type="match status" value="2"/>
</dbReference>
<reference evidence="7" key="1">
    <citation type="submission" date="2020-02" db="EMBL/GenBank/DDBJ databases">
        <authorList>
            <person name="Enbody D E."/>
            <person name="Pettersson E M."/>
        </authorList>
    </citation>
    <scope>NUCLEOTIDE SEQUENCE [LARGE SCALE GENOMIC DNA]</scope>
</reference>
<protein>
    <submittedName>
        <fullName evidence="7">Uncharacterized protein</fullName>
    </submittedName>
</protein>
<keyword evidence="3" id="KW-1133">Transmembrane helix</keyword>
<dbReference type="InterPro" id="IPR013783">
    <property type="entry name" value="Ig-like_fold"/>
</dbReference>
<evidence type="ECO:0000256" key="5">
    <source>
        <dbReference type="ARBA" id="ARBA00023170"/>
    </source>
</evidence>
<dbReference type="InterPro" id="IPR007110">
    <property type="entry name" value="Ig-like_dom"/>
</dbReference>
<keyword evidence="5" id="KW-0675">Receptor</keyword>
<evidence type="ECO:0000256" key="1">
    <source>
        <dbReference type="ARBA" id="ARBA00004370"/>
    </source>
</evidence>
<accession>A0A8C3Q3N3</accession>
<sequence>MLLFPVLLATSFWICKTFSSSLSFLSTVNISLFPNSRSFSPHAISLLSLPGVDMQSVPVQTPEMQVQMKGISASMSCQLGEKTIVHWYRQLPGQPPERILYESGGTPVFEDNNDRNRFQVRNHPTQPVYDLVINSLTPRDSGTYYCAYWLYHRNLVFGSGAKLIVSSKFFSQSSPPKNSEILQKKHENQIMYVCFIEKFYPEVIRVTWTEDEKEVTDNVVKGDTWQSTKEDEYSIASWLTVPAESEDKKYYCKYEHEEKSTSLFLKTVLPLIAYRSKPL</sequence>
<keyword evidence="8" id="KW-1185">Reference proteome</keyword>
<reference evidence="7" key="3">
    <citation type="submission" date="2025-09" db="UniProtKB">
        <authorList>
            <consortium name="Ensembl"/>
        </authorList>
    </citation>
    <scope>IDENTIFICATION</scope>
</reference>
<dbReference type="InterPro" id="IPR036179">
    <property type="entry name" value="Ig-like_dom_sf"/>
</dbReference>
<dbReference type="SUPFAM" id="SSF48726">
    <property type="entry name" value="Immunoglobulin"/>
    <property type="match status" value="2"/>
</dbReference>
<dbReference type="InterPro" id="IPR013106">
    <property type="entry name" value="Ig_V-set"/>
</dbReference>
<dbReference type="GO" id="GO:0016020">
    <property type="term" value="C:membrane"/>
    <property type="evidence" value="ECO:0007669"/>
    <property type="project" value="UniProtKB-SubCell"/>
</dbReference>
<dbReference type="AlphaFoldDB" id="A0A8C3Q3N3"/>
<dbReference type="SMART" id="SM00406">
    <property type="entry name" value="IGv"/>
    <property type="match status" value="1"/>
</dbReference>
<dbReference type="SMART" id="SM00407">
    <property type="entry name" value="IGc1"/>
    <property type="match status" value="1"/>
</dbReference>
<keyword evidence="6" id="KW-0393">Immunoglobulin domain</keyword>
<name>A0A8C3Q3N3_GEOPR</name>
<proteinExistence type="predicted"/>
<dbReference type="Pfam" id="PF07654">
    <property type="entry name" value="C1-set"/>
    <property type="match status" value="1"/>
</dbReference>
<evidence type="ECO:0000256" key="3">
    <source>
        <dbReference type="ARBA" id="ARBA00022989"/>
    </source>
</evidence>
<keyword evidence="4" id="KW-0472">Membrane</keyword>